<dbReference type="Proteomes" id="UP000812270">
    <property type="component" value="Unassembled WGS sequence"/>
</dbReference>
<comment type="caution">
    <text evidence="1">The sequence shown here is derived from an EMBL/GenBank/DDBJ whole genome shotgun (WGS) entry which is preliminary data.</text>
</comment>
<protein>
    <submittedName>
        <fullName evidence="1">Uncharacterized protein</fullName>
    </submittedName>
</protein>
<proteinExistence type="predicted"/>
<keyword evidence="2" id="KW-1185">Reference proteome</keyword>
<evidence type="ECO:0000313" key="1">
    <source>
        <dbReference type="EMBL" id="MBV4359745.1"/>
    </source>
</evidence>
<evidence type="ECO:0000313" key="2">
    <source>
        <dbReference type="Proteomes" id="UP000812270"/>
    </source>
</evidence>
<dbReference type="AlphaFoldDB" id="A0A9E2W4H1"/>
<organism evidence="1 2">
    <name type="scientific">Pinibacter aurantiacus</name>
    <dbReference type="NCBI Taxonomy" id="2851599"/>
    <lineage>
        <taxon>Bacteria</taxon>
        <taxon>Pseudomonadati</taxon>
        <taxon>Bacteroidota</taxon>
        <taxon>Chitinophagia</taxon>
        <taxon>Chitinophagales</taxon>
        <taxon>Chitinophagaceae</taxon>
        <taxon>Pinibacter</taxon>
    </lineage>
</organism>
<name>A0A9E2W4H1_9BACT</name>
<dbReference type="EMBL" id="JAHSPG010000016">
    <property type="protein sequence ID" value="MBV4359745.1"/>
    <property type="molecule type" value="Genomic_DNA"/>
</dbReference>
<gene>
    <name evidence="1" type="ORF">KTO63_21425</name>
</gene>
<dbReference type="RefSeq" id="WP_217794009.1">
    <property type="nucleotide sequence ID" value="NZ_JAHSPG010000016.1"/>
</dbReference>
<sequence>MRNEKCWSIVISVFFLGELVHKYRWCTYKKLAQICGAAFAQGPICAGDFIVPAQIAIRTS</sequence>
<reference evidence="1" key="1">
    <citation type="submission" date="2021-06" db="EMBL/GenBank/DDBJ databases">
        <authorList>
            <person name="Huq M.A."/>
        </authorList>
    </citation>
    <scope>NUCLEOTIDE SEQUENCE</scope>
    <source>
        <strain evidence="1">MAH-26</strain>
    </source>
</reference>
<accession>A0A9E2W4H1</accession>